<dbReference type="Proteomes" id="UP000660262">
    <property type="component" value="Unassembled WGS sequence"/>
</dbReference>
<feature type="domain" description="J" evidence="3">
    <location>
        <begin position="3"/>
        <end position="75"/>
    </location>
</feature>
<dbReference type="Pfam" id="PF00226">
    <property type="entry name" value="DnaJ"/>
    <property type="match status" value="1"/>
</dbReference>
<dbReference type="SUPFAM" id="SSF46565">
    <property type="entry name" value="Chaperone J-domain"/>
    <property type="match status" value="1"/>
</dbReference>
<dbReference type="Pfam" id="PF01556">
    <property type="entry name" value="DnaJ_C"/>
    <property type="match status" value="1"/>
</dbReference>
<evidence type="ECO:0000313" key="5">
    <source>
        <dbReference type="Proteomes" id="UP000660262"/>
    </source>
</evidence>
<name>A0A830HS61_9CHLO</name>
<dbReference type="GO" id="GO:0051082">
    <property type="term" value="F:unfolded protein binding"/>
    <property type="evidence" value="ECO:0007669"/>
    <property type="project" value="InterPro"/>
</dbReference>
<dbReference type="AlphaFoldDB" id="A0A830HS61"/>
<sequence length="397" mass="41809">MSDFYKLLGVTRGETLEEDVLKKAYKKAAMKWHPDRHASKSDAERSKAEEMFKKISQAYEVLSDPTQKQIYDAYGEEGLKMGGPPPPPEAAGGGGGGGGGGGVPFGPGFTSSTFGAGGAGGGPTMFQFGASAPGGGMDNETARRLFESLFGGGGGMDFSYSDTTGGGGGMPSGGMGFGASSAFGNGGKRFRPEPKGRGLSVQLPCTFEEFAMGSTRKLKVNRDDWDYQNAKPKQGEPQVLTVNILPGYKAGTKLTFESMGDAGPGGRGDVIVELVEKPSTKGWRREENDLVIPVRVSLVDALCGFETQVPNLVVKGSPVSPFRVDHVVRHGERVVLADMGFPIRRGGQPRGRGDAVLAIEVDYPRRLTADQKQQIRQVLGPIIGGNSGLGRTGSGRL</sequence>
<dbReference type="PROSITE" id="PS00636">
    <property type="entry name" value="DNAJ_1"/>
    <property type="match status" value="1"/>
</dbReference>
<protein>
    <recommendedName>
        <fullName evidence="3">J domain-containing protein</fullName>
    </recommendedName>
</protein>
<dbReference type="Gene3D" id="1.10.287.110">
    <property type="entry name" value="DnaJ domain"/>
    <property type="match status" value="1"/>
</dbReference>
<dbReference type="PANTHER" id="PTHR24078:SF553">
    <property type="entry name" value="DNAJ HOMOLOG SUBFAMILY B MEMBER 5"/>
    <property type="match status" value="1"/>
</dbReference>
<keyword evidence="1" id="KW-0143">Chaperone</keyword>
<dbReference type="GO" id="GO:0051087">
    <property type="term" value="F:protein-folding chaperone binding"/>
    <property type="evidence" value="ECO:0007669"/>
    <property type="project" value="TreeGrafter"/>
</dbReference>
<dbReference type="InterPro" id="IPR001623">
    <property type="entry name" value="DnaJ_domain"/>
</dbReference>
<keyword evidence="5" id="KW-1185">Reference proteome</keyword>
<dbReference type="GO" id="GO:0006457">
    <property type="term" value="P:protein folding"/>
    <property type="evidence" value="ECO:0007669"/>
    <property type="project" value="InterPro"/>
</dbReference>
<dbReference type="InterPro" id="IPR008971">
    <property type="entry name" value="HSP40/DnaJ_pept-bd"/>
</dbReference>
<dbReference type="InterPro" id="IPR018253">
    <property type="entry name" value="DnaJ_domain_CS"/>
</dbReference>
<dbReference type="Gene3D" id="2.60.260.20">
    <property type="entry name" value="Urease metallochaperone UreE, N-terminal domain"/>
    <property type="match status" value="2"/>
</dbReference>
<feature type="region of interest" description="Disordered" evidence="2">
    <location>
        <begin position="79"/>
        <end position="116"/>
    </location>
</feature>
<dbReference type="InterPro" id="IPR036869">
    <property type="entry name" value="J_dom_sf"/>
</dbReference>
<evidence type="ECO:0000256" key="1">
    <source>
        <dbReference type="ARBA" id="ARBA00023186"/>
    </source>
</evidence>
<gene>
    <name evidence="4" type="ORF">PPROV_000828000</name>
</gene>
<dbReference type="GO" id="GO:0005829">
    <property type="term" value="C:cytosol"/>
    <property type="evidence" value="ECO:0007669"/>
    <property type="project" value="TreeGrafter"/>
</dbReference>
<evidence type="ECO:0000313" key="4">
    <source>
        <dbReference type="EMBL" id="GHP09545.1"/>
    </source>
</evidence>
<feature type="compositionally biased region" description="Gly residues" evidence="2">
    <location>
        <begin position="91"/>
        <end position="105"/>
    </location>
</feature>
<evidence type="ECO:0000259" key="3">
    <source>
        <dbReference type="PROSITE" id="PS50076"/>
    </source>
</evidence>
<dbReference type="CDD" id="cd10747">
    <property type="entry name" value="DnaJ_C"/>
    <property type="match status" value="1"/>
</dbReference>
<dbReference type="InterPro" id="IPR002939">
    <property type="entry name" value="DnaJ_C"/>
</dbReference>
<dbReference type="PANTHER" id="PTHR24078">
    <property type="entry name" value="DNAJ HOMOLOG SUBFAMILY C MEMBER"/>
    <property type="match status" value="1"/>
</dbReference>
<comment type="caution">
    <text evidence="4">The sequence shown here is derived from an EMBL/GenBank/DDBJ whole genome shotgun (WGS) entry which is preliminary data.</text>
</comment>
<dbReference type="CDD" id="cd06257">
    <property type="entry name" value="DnaJ"/>
    <property type="match status" value="1"/>
</dbReference>
<dbReference type="EMBL" id="BNJQ01000025">
    <property type="protein sequence ID" value="GHP09545.1"/>
    <property type="molecule type" value="Genomic_DNA"/>
</dbReference>
<dbReference type="OrthoDB" id="550424at2759"/>
<evidence type="ECO:0000256" key="2">
    <source>
        <dbReference type="SAM" id="MobiDB-lite"/>
    </source>
</evidence>
<dbReference type="SUPFAM" id="SSF49493">
    <property type="entry name" value="HSP40/DnaJ peptide-binding domain"/>
    <property type="match status" value="2"/>
</dbReference>
<proteinExistence type="predicted"/>
<reference evidence="4" key="1">
    <citation type="submission" date="2020-10" db="EMBL/GenBank/DDBJ databases">
        <title>Unveiling of a novel bifunctional photoreceptor, Dualchrome1, isolated from a cosmopolitan green alga.</title>
        <authorList>
            <person name="Suzuki S."/>
            <person name="Kawachi M."/>
        </authorList>
    </citation>
    <scope>NUCLEOTIDE SEQUENCE</scope>
    <source>
        <strain evidence="4">NIES 2893</strain>
    </source>
</reference>
<dbReference type="PROSITE" id="PS50076">
    <property type="entry name" value="DNAJ_2"/>
    <property type="match status" value="1"/>
</dbReference>
<organism evidence="4 5">
    <name type="scientific">Pycnococcus provasolii</name>
    <dbReference type="NCBI Taxonomy" id="41880"/>
    <lineage>
        <taxon>Eukaryota</taxon>
        <taxon>Viridiplantae</taxon>
        <taxon>Chlorophyta</taxon>
        <taxon>Pseudoscourfieldiophyceae</taxon>
        <taxon>Pseudoscourfieldiales</taxon>
        <taxon>Pycnococcaceae</taxon>
        <taxon>Pycnococcus</taxon>
    </lineage>
</organism>
<dbReference type="SMART" id="SM00271">
    <property type="entry name" value="DnaJ"/>
    <property type="match status" value="1"/>
</dbReference>
<accession>A0A830HS61</accession>
<dbReference type="PRINTS" id="PR00625">
    <property type="entry name" value="JDOMAIN"/>
</dbReference>
<dbReference type="InterPro" id="IPR051339">
    <property type="entry name" value="DnaJ_subfamily_B"/>
</dbReference>